<protein>
    <submittedName>
        <fullName evidence="7">Type 1 fimbrial protein</fullName>
    </submittedName>
</protein>
<dbReference type="PANTHER" id="PTHR33420">
    <property type="entry name" value="FIMBRIAL SUBUNIT ELFA-RELATED"/>
    <property type="match status" value="1"/>
</dbReference>
<dbReference type="AlphaFoldDB" id="A0AAJ5WFZ2"/>
<proteinExistence type="inferred from homology"/>
<keyword evidence="4" id="KW-0281">Fimbrium</keyword>
<dbReference type="InterPro" id="IPR036937">
    <property type="entry name" value="Adhesion_dom_fimbrial_sf"/>
</dbReference>
<dbReference type="SUPFAM" id="SSF49401">
    <property type="entry name" value="Bacterial adhesins"/>
    <property type="match status" value="1"/>
</dbReference>
<name>A0AAJ5WFZ2_9PSED</name>
<keyword evidence="3 5" id="KW-0732">Signal</keyword>
<dbReference type="InterPro" id="IPR008966">
    <property type="entry name" value="Adhesion_dom_sf"/>
</dbReference>
<evidence type="ECO:0000313" key="7">
    <source>
        <dbReference type="EMBL" id="WEK29701.1"/>
    </source>
</evidence>
<evidence type="ECO:0000256" key="1">
    <source>
        <dbReference type="ARBA" id="ARBA00004561"/>
    </source>
</evidence>
<dbReference type="EMBL" id="CP119325">
    <property type="protein sequence ID" value="WEK29701.1"/>
    <property type="molecule type" value="Genomic_DNA"/>
</dbReference>
<dbReference type="Gene3D" id="2.60.40.1090">
    <property type="entry name" value="Fimbrial-type adhesion domain"/>
    <property type="match status" value="1"/>
</dbReference>
<comment type="subcellular location">
    <subcellularLocation>
        <location evidence="1">Fimbrium</location>
    </subcellularLocation>
</comment>
<evidence type="ECO:0000256" key="5">
    <source>
        <dbReference type="SAM" id="SignalP"/>
    </source>
</evidence>
<organism evidence="7 8">
    <name type="scientific">Candidatus Pseudomonas phytovorans</name>
    <dbReference type="NCBI Taxonomy" id="3121377"/>
    <lineage>
        <taxon>Bacteria</taxon>
        <taxon>Pseudomonadati</taxon>
        <taxon>Pseudomonadota</taxon>
        <taxon>Gammaproteobacteria</taxon>
        <taxon>Pseudomonadales</taxon>
        <taxon>Pseudomonadaceae</taxon>
        <taxon>Pseudomonas</taxon>
    </lineage>
</organism>
<reference evidence="7" key="1">
    <citation type="submission" date="2023-03" db="EMBL/GenBank/DDBJ databases">
        <title>Andean soil-derived lignocellulolytic bacterial consortium as a source of novel taxa and putative plastic-active enzymes.</title>
        <authorList>
            <person name="Diaz-Garcia L."/>
            <person name="Chuvochina M."/>
            <person name="Feuerriegel G."/>
            <person name="Bunk B."/>
            <person name="Sproer C."/>
            <person name="Streit W.R."/>
            <person name="Rodriguez L.M."/>
            <person name="Overmann J."/>
            <person name="Jimenez D.J."/>
        </authorList>
    </citation>
    <scope>NUCLEOTIDE SEQUENCE</scope>
    <source>
        <strain evidence="7">MAG 876</strain>
    </source>
</reference>
<feature type="domain" description="Fimbrial-type adhesion" evidence="6">
    <location>
        <begin position="28"/>
        <end position="180"/>
    </location>
</feature>
<dbReference type="InterPro" id="IPR000259">
    <property type="entry name" value="Adhesion_dom_fimbrial"/>
</dbReference>
<dbReference type="Proteomes" id="UP001216329">
    <property type="component" value="Chromosome"/>
</dbReference>
<dbReference type="GO" id="GO:0043709">
    <property type="term" value="P:cell adhesion involved in single-species biofilm formation"/>
    <property type="evidence" value="ECO:0007669"/>
    <property type="project" value="TreeGrafter"/>
</dbReference>
<dbReference type="Pfam" id="PF00419">
    <property type="entry name" value="Fimbrial"/>
    <property type="match status" value="1"/>
</dbReference>
<evidence type="ECO:0000256" key="2">
    <source>
        <dbReference type="ARBA" id="ARBA00006671"/>
    </source>
</evidence>
<evidence type="ECO:0000256" key="4">
    <source>
        <dbReference type="ARBA" id="ARBA00023263"/>
    </source>
</evidence>
<feature type="signal peptide" evidence="5">
    <location>
        <begin position="1"/>
        <end position="19"/>
    </location>
</feature>
<dbReference type="PANTHER" id="PTHR33420:SF3">
    <property type="entry name" value="FIMBRIAL SUBUNIT ELFA"/>
    <property type="match status" value="1"/>
</dbReference>
<dbReference type="InterPro" id="IPR050263">
    <property type="entry name" value="Bact_Fimbrial_Adh_Pro"/>
</dbReference>
<accession>A0AAJ5WFZ2</accession>
<evidence type="ECO:0000259" key="6">
    <source>
        <dbReference type="Pfam" id="PF00419"/>
    </source>
</evidence>
<sequence length="182" mass="18388">MRNILLALGLGMTSASTFAATVATGSVHFVGNVNSGTCAIEIFDPSTGQVVSRILMGNVNAAQFKQPDDEAANRAFGLRLTPGAGCILIPGASATVTFTGKYGGAGAAGTLYALAPGGSTGLALIIKDDLGTPISPTVPSRSYPLHETQPTDMLFSAAYKATSASVTAGYANTDIGFNVDIP</sequence>
<feature type="chain" id="PRO_5042462631" evidence="5">
    <location>
        <begin position="20"/>
        <end position="182"/>
    </location>
</feature>
<dbReference type="GO" id="GO:0009289">
    <property type="term" value="C:pilus"/>
    <property type="evidence" value="ECO:0007669"/>
    <property type="project" value="UniProtKB-SubCell"/>
</dbReference>
<gene>
    <name evidence="7" type="ORF">P0Y58_22825</name>
</gene>
<evidence type="ECO:0000313" key="8">
    <source>
        <dbReference type="Proteomes" id="UP001216329"/>
    </source>
</evidence>
<comment type="similarity">
    <text evidence="2">Belongs to the fimbrial protein family.</text>
</comment>
<evidence type="ECO:0000256" key="3">
    <source>
        <dbReference type="ARBA" id="ARBA00022729"/>
    </source>
</evidence>